<name>A0A816BQC4_9BILA</name>
<feature type="non-terminal residue" evidence="1">
    <location>
        <position position="1"/>
    </location>
</feature>
<sequence length="175" mass="20489">SDCMSDTTSNIIIQELRKLQKKIDRIATATVVKDKELSSYRDQNEKENFPDGISFENGPNLLDSNGKDFRDYSIGVLKKLYTKEELKSSILPSSTAHIYAKKQLDPKRFKFFRHAVRIKYKISEQRFDHFYSKLLRKKLSDFLYQEGVRGKKKEVENTKTLPTIITINENHTNHQ</sequence>
<keyword evidence="3" id="KW-1185">Reference proteome</keyword>
<dbReference type="OrthoDB" id="10053686at2759"/>
<evidence type="ECO:0000313" key="2">
    <source>
        <dbReference type="EMBL" id="CAF4496446.1"/>
    </source>
</evidence>
<accession>A0A816BQC4</accession>
<dbReference type="EMBL" id="CAJNOQ010038412">
    <property type="protein sequence ID" value="CAF1612437.1"/>
    <property type="molecule type" value="Genomic_DNA"/>
</dbReference>
<dbReference type="Proteomes" id="UP000681722">
    <property type="component" value="Unassembled WGS sequence"/>
</dbReference>
<proteinExistence type="predicted"/>
<protein>
    <submittedName>
        <fullName evidence="1">Uncharacterized protein</fullName>
    </submittedName>
</protein>
<comment type="caution">
    <text evidence="1">The sequence shown here is derived from an EMBL/GenBank/DDBJ whole genome shotgun (WGS) entry which is preliminary data.</text>
</comment>
<evidence type="ECO:0000313" key="1">
    <source>
        <dbReference type="EMBL" id="CAF1612437.1"/>
    </source>
</evidence>
<dbReference type="EMBL" id="CAJOBC010105219">
    <property type="protein sequence ID" value="CAF4496446.1"/>
    <property type="molecule type" value="Genomic_DNA"/>
</dbReference>
<organism evidence="1 3">
    <name type="scientific">Didymodactylos carnosus</name>
    <dbReference type="NCBI Taxonomy" id="1234261"/>
    <lineage>
        <taxon>Eukaryota</taxon>
        <taxon>Metazoa</taxon>
        <taxon>Spiralia</taxon>
        <taxon>Gnathifera</taxon>
        <taxon>Rotifera</taxon>
        <taxon>Eurotatoria</taxon>
        <taxon>Bdelloidea</taxon>
        <taxon>Philodinida</taxon>
        <taxon>Philodinidae</taxon>
        <taxon>Didymodactylos</taxon>
    </lineage>
</organism>
<dbReference type="Proteomes" id="UP000663829">
    <property type="component" value="Unassembled WGS sequence"/>
</dbReference>
<evidence type="ECO:0000313" key="3">
    <source>
        <dbReference type="Proteomes" id="UP000663829"/>
    </source>
</evidence>
<gene>
    <name evidence="1" type="ORF">GPM918_LOCUS43179</name>
    <name evidence="2" type="ORF">SRO942_LOCUS44600</name>
</gene>
<reference evidence="1" key="1">
    <citation type="submission" date="2021-02" db="EMBL/GenBank/DDBJ databases">
        <authorList>
            <person name="Nowell W R."/>
        </authorList>
    </citation>
    <scope>NUCLEOTIDE SEQUENCE</scope>
</reference>
<dbReference type="AlphaFoldDB" id="A0A816BQC4"/>